<dbReference type="PANTHER" id="PTHR36511:SF4">
    <property type="entry name" value="ANTITOXIN MQSA"/>
    <property type="match status" value="1"/>
</dbReference>
<evidence type="ECO:0000313" key="2">
    <source>
        <dbReference type="Proteomes" id="UP000199561"/>
    </source>
</evidence>
<dbReference type="EMBL" id="FOUF01000007">
    <property type="protein sequence ID" value="SFM13478.1"/>
    <property type="molecule type" value="Genomic_DNA"/>
</dbReference>
<gene>
    <name evidence="1" type="ORF">SAMN05421880_10770</name>
</gene>
<dbReference type="SUPFAM" id="SSF47413">
    <property type="entry name" value="lambda repressor-like DNA-binding domains"/>
    <property type="match status" value="1"/>
</dbReference>
<organism evidence="1 2">
    <name type="scientific">Nitrosomonas nitrosa</name>
    <dbReference type="NCBI Taxonomy" id="52442"/>
    <lineage>
        <taxon>Bacteria</taxon>
        <taxon>Pseudomonadati</taxon>
        <taxon>Pseudomonadota</taxon>
        <taxon>Betaproteobacteria</taxon>
        <taxon>Nitrosomonadales</taxon>
        <taxon>Nitrosomonadaceae</taxon>
        <taxon>Nitrosomonas</taxon>
    </lineage>
</organism>
<proteinExistence type="predicted"/>
<dbReference type="RefSeq" id="WP_090667162.1">
    <property type="nucleotide sequence ID" value="NZ_FOUF01000007.1"/>
</dbReference>
<keyword evidence="2" id="KW-1185">Reference proteome</keyword>
<dbReference type="Proteomes" id="UP000199561">
    <property type="component" value="Unassembled WGS sequence"/>
</dbReference>
<dbReference type="AlphaFoldDB" id="A0A1I4NDA9"/>
<dbReference type="Pfam" id="PF01381">
    <property type="entry name" value="HTH_3"/>
    <property type="match status" value="1"/>
</dbReference>
<dbReference type="InterPro" id="IPR010982">
    <property type="entry name" value="Lambda_DNA-bd_dom_sf"/>
</dbReference>
<sequence>MKTIRVKIDPAIPSTIKLGRIDLARVDATTEQDIAVQQVADQIEAMQDAAKFTRRVRKRLGLSQLEFSERIGVSLNTIRNWEQGKRCPTGAAKALLKILDKAPEAALAALD</sequence>
<protein>
    <submittedName>
        <fullName evidence="1">Putative transcriptional regulator</fullName>
    </submittedName>
</protein>
<reference evidence="1 2" key="1">
    <citation type="submission" date="2016-10" db="EMBL/GenBank/DDBJ databases">
        <authorList>
            <person name="de Groot N.N."/>
        </authorList>
    </citation>
    <scope>NUCLEOTIDE SEQUENCE [LARGE SCALE GENOMIC DNA]</scope>
    <source>
        <strain evidence="1 2">Nm146</strain>
    </source>
</reference>
<accession>A0A1I4NDA9</accession>
<dbReference type="InterPro" id="IPR052359">
    <property type="entry name" value="HTH-type_reg/antitoxin"/>
</dbReference>
<dbReference type="CDD" id="cd00093">
    <property type="entry name" value="HTH_XRE"/>
    <property type="match status" value="1"/>
</dbReference>
<dbReference type="Gene3D" id="1.10.260.40">
    <property type="entry name" value="lambda repressor-like DNA-binding domains"/>
    <property type="match status" value="1"/>
</dbReference>
<dbReference type="InterPro" id="IPR001387">
    <property type="entry name" value="Cro/C1-type_HTH"/>
</dbReference>
<dbReference type="STRING" id="52442.SAMN05421880_10770"/>
<dbReference type="GO" id="GO:0003677">
    <property type="term" value="F:DNA binding"/>
    <property type="evidence" value="ECO:0007669"/>
    <property type="project" value="InterPro"/>
</dbReference>
<dbReference type="PROSITE" id="PS50943">
    <property type="entry name" value="HTH_CROC1"/>
    <property type="match status" value="1"/>
</dbReference>
<dbReference type="OrthoDB" id="9799384at2"/>
<name>A0A1I4NDA9_9PROT</name>
<evidence type="ECO:0000313" key="1">
    <source>
        <dbReference type="EMBL" id="SFM13478.1"/>
    </source>
</evidence>
<dbReference type="SMART" id="SM00530">
    <property type="entry name" value="HTH_XRE"/>
    <property type="match status" value="1"/>
</dbReference>
<dbReference type="PANTHER" id="PTHR36511">
    <property type="entry name" value="MERR FAMILY BACTERIAL REGULATORY PROTEIN"/>
    <property type="match status" value="1"/>
</dbReference>